<dbReference type="SUPFAM" id="SSF88723">
    <property type="entry name" value="PIN domain-like"/>
    <property type="match status" value="1"/>
</dbReference>
<dbReference type="Pfam" id="PF01850">
    <property type="entry name" value="PIN"/>
    <property type="match status" value="1"/>
</dbReference>
<evidence type="ECO:0000313" key="3">
    <source>
        <dbReference type="Proteomes" id="UP000290958"/>
    </source>
</evidence>
<dbReference type="EMBL" id="SBKP01000002">
    <property type="protein sequence ID" value="RXR30312.1"/>
    <property type="molecule type" value="Genomic_DNA"/>
</dbReference>
<sequence>MSDVRYVLDASALLAAMMGERGAETVEAHFADACISTVNLSEVVAKLTERGVPADSIEESLSDLDLDVRDFDTPQALRAGALRDVTRSKGLSLGDRACLALAGELKAIALTTDAAWTEIDLGIAVELAR</sequence>
<dbReference type="OrthoDB" id="286092at2"/>
<evidence type="ECO:0000313" key="2">
    <source>
        <dbReference type="EMBL" id="RXR30312.1"/>
    </source>
</evidence>
<dbReference type="InterPro" id="IPR002716">
    <property type="entry name" value="PIN_dom"/>
</dbReference>
<dbReference type="InterPro" id="IPR029060">
    <property type="entry name" value="PIN-like_dom_sf"/>
</dbReference>
<accession>A0A4Q1KKU9</accession>
<proteinExistence type="predicted"/>
<dbReference type="AlphaFoldDB" id="A0A4Q1KKU9"/>
<dbReference type="RefSeq" id="WP_129403062.1">
    <property type="nucleotide sequence ID" value="NZ_SBKP01000002.1"/>
</dbReference>
<feature type="domain" description="PIN" evidence="1">
    <location>
        <begin position="6"/>
        <end position="120"/>
    </location>
</feature>
<name>A0A4Q1KKU9_9SPHN</name>
<reference evidence="3" key="1">
    <citation type="submission" date="2019-01" db="EMBL/GenBank/DDBJ databases">
        <title>Cytophagaceae bacterium strain CAR-16.</title>
        <authorList>
            <person name="Chen W.-M."/>
        </authorList>
    </citation>
    <scope>NUCLEOTIDE SEQUENCE [LARGE SCALE GENOMIC DNA]</scope>
    <source>
        <strain evidence="3">CHR27</strain>
    </source>
</reference>
<organism evidence="2 3">
    <name type="scientific">Sphingobium fluviale</name>
    <dbReference type="NCBI Taxonomy" id="2506423"/>
    <lineage>
        <taxon>Bacteria</taxon>
        <taxon>Pseudomonadati</taxon>
        <taxon>Pseudomonadota</taxon>
        <taxon>Alphaproteobacteria</taxon>
        <taxon>Sphingomonadales</taxon>
        <taxon>Sphingomonadaceae</taxon>
        <taxon>Sphingobium</taxon>
    </lineage>
</organism>
<keyword evidence="3" id="KW-1185">Reference proteome</keyword>
<protein>
    <submittedName>
        <fullName evidence="2">PIN domain-containing protein</fullName>
    </submittedName>
</protein>
<gene>
    <name evidence="2" type="ORF">EQG66_02965</name>
</gene>
<evidence type="ECO:0000259" key="1">
    <source>
        <dbReference type="Pfam" id="PF01850"/>
    </source>
</evidence>
<comment type="caution">
    <text evidence="2">The sequence shown here is derived from an EMBL/GenBank/DDBJ whole genome shotgun (WGS) entry which is preliminary data.</text>
</comment>
<dbReference type="Proteomes" id="UP000290958">
    <property type="component" value="Unassembled WGS sequence"/>
</dbReference>
<dbReference type="Gene3D" id="3.40.50.1010">
    <property type="entry name" value="5'-nuclease"/>
    <property type="match status" value="1"/>
</dbReference>
<dbReference type="CDD" id="cd18682">
    <property type="entry name" value="PIN_VapC-like"/>
    <property type="match status" value="1"/>
</dbReference>